<sequence length="247" mass="26736">MSLKTFVECSKPHISNGPVNDKIFTKGQYGVVSCYNSLPLAGGGSTLVRINLKAVAERSTSVDDFFTRTLPHYCQQQIAIIDARCDFLYEQSHFFENSFLVQEGLLDPGRFVPMFGMYGLAEAVNLLCENAGMNARYGKDDAANALGYRISAQLADFVANTPVKHGWKQRAMLHAQSGISSDIGTTPGARLPYGDEPDPITHLQTVAPPPCALPCRDQRHPDAGRNHQAESSGAGAALSGRVQGRHA</sequence>
<feature type="compositionally biased region" description="Basic and acidic residues" evidence="1">
    <location>
        <begin position="216"/>
        <end position="228"/>
    </location>
</feature>
<dbReference type="AlphaFoldDB" id="A0A2X2VAP6"/>
<feature type="compositionally biased region" description="Low complexity" evidence="1">
    <location>
        <begin position="231"/>
        <end position="240"/>
    </location>
</feature>
<dbReference type="Pfam" id="PF11230">
    <property type="entry name" value="YjjI-like"/>
    <property type="match status" value="1"/>
</dbReference>
<evidence type="ECO:0000313" key="3">
    <source>
        <dbReference type="Proteomes" id="UP000251584"/>
    </source>
</evidence>
<dbReference type="InterPro" id="IPR016905">
    <property type="entry name" value="Glycyl_radical_YjjI-like"/>
</dbReference>
<dbReference type="SUPFAM" id="SSF51998">
    <property type="entry name" value="PFL-like glycyl radical enzymes"/>
    <property type="match status" value="1"/>
</dbReference>
<dbReference type="Proteomes" id="UP000251584">
    <property type="component" value="Unassembled WGS sequence"/>
</dbReference>
<proteinExistence type="predicted"/>
<name>A0A2X2VAP6_CITKO</name>
<evidence type="ECO:0000313" key="2">
    <source>
        <dbReference type="EMBL" id="SQB26016.1"/>
    </source>
</evidence>
<gene>
    <name evidence="2" type="ORF">NCTC10786_01712</name>
</gene>
<feature type="region of interest" description="Disordered" evidence="1">
    <location>
        <begin position="178"/>
        <end position="247"/>
    </location>
</feature>
<reference evidence="2 3" key="1">
    <citation type="submission" date="2018-06" db="EMBL/GenBank/DDBJ databases">
        <authorList>
            <consortium name="Pathogen Informatics"/>
            <person name="Doyle S."/>
        </authorList>
    </citation>
    <scope>NUCLEOTIDE SEQUENCE [LARGE SCALE GENOMIC DNA]</scope>
    <source>
        <strain evidence="2 3">NCTC10786</strain>
    </source>
</reference>
<evidence type="ECO:0000256" key="1">
    <source>
        <dbReference type="SAM" id="MobiDB-lite"/>
    </source>
</evidence>
<organism evidence="2 3">
    <name type="scientific">Citrobacter koseri</name>
    <name type="common">Citrobacter diversus</name>
    <dbReference type="NCBI Taxonomy" id="545"/>
    <lineage>
        <taxon>Bacteria</taxon>
        <taxon>Pseudomonadati</taxon>
        <taxon>Pseudomonadota</taxon>
        <taxon>Gammaproteobacteria</taxon>
        <taxon>Enterobacterales</taxon>
        <taxon>Enterobacteriaceae</taxon>
        <taxon>Citrobacter</taxon>
    </lineage>
</organism>
<protein>
    <submittedName>
        <fullName evidence="2">Glycine radical enzyme, YjjI family</fullName>
    </submittedName>
</protein>
<accession>A0A2X2VAP6</accession>
<dbReference type="EMBL" id="UAVY01000002">
    <property type="protein sequence ID" value="SQB26016.1"/>
    <property type="molecule type" value="Genomic_DNA"/>
</dbReference>